<organism evidence="2 3">
    <name type="scientific">Devosia pacifica</name>
    <dbReference type="NCBI Taxonomy" id="1335967"/>
    <lineage>
        <taxon>Bacteria</taxon>
        <taxon>Pseudomonadati</taxon>
        <taxon>Pseudomonadota</taxon>
        <taxon>Alphaproteobacteria</taxon>
        <taxon>Hyphomicrobiales</taxon>
        <taxon>Devosiaceae</taxon>
        <taxon>Devosia</taxon>
    </lineage>
</organism>
<name>A0A918VXU6_9HYPH</name>
<dbReference type="RefSeq" id="WP_189426617.1">
    <property type="nucleotide sequence ID" value="NZ_BMZE01000003.1"/>
</dbReference>
<protein>
    <submittedName>
        <fullName evidence="2">Uncharacterized protein</fullName>
    </submittedName>
</protein>
<sequence>MTLPITVSKLSLVYNPGEDRIALGVRDADGERVILLLTRRMTGRLINGLGAILKRSSPTVTSAPEELRNDVILMEHQQALQEEQERQAKPRTSAEPSDDDTAEAHESQPQIALVSDIDVSTHRTHFELKFRAGERPLAIAEISRRAMHLFVDALTKRAQEADWTLSYSEDWLAEDQSSWVLN</sequence>
<evidence type="ECO:0000313" key="2">
    <source>
        <dbReference type="EMBL" id="GHA32654.1"/>
    </source>
</evidence>
<dbReference type="AlphaFoldDB" id="A0A918VXU6"/>
<reference evidence="2" key="2">
    <citation type="submission" date="2020-09" db="EMBL/GenBank/DDBJ databases">
        <authorList>
            <person name="Sun Q."/>
            <person name="Kim S."/>
        </authorList>
    </citation>
    <scope>NUCLEOTIDE SEQUENCE</scope>
    <source>
        <strain evidence="2">KCTC 32437</strain>
    </source>
</reference>
<evidence type="ECO:0000313" key="3">
    <source>
        <dbReference type="Proteomes" id="UP000646579"/>
    </source>
</evidence>
<reference evidence="2" key="1">
    <citation type="journal article" date="2014" name="Int. J. Syst. Evol. Microbiol.">
        <title>Complete genome sequence of Corynebacterium casei LMG S-19264T (=DSM 44701T), isolated from a smear-ripened cheese.</title>
        <authorList>
            <consortium name="US DOE Joint Genome Institute (JGI-PGF)"/>
            <person name="Walter F."/>
            <person name="Albersmeier A."/>
            <person name="Kalinowski J."/>
            <person name="Ruckert C."/>
        </authorList>
    </citation>
    <scope>NUCLEOTIDE SEQUENCE</scope>
    <source>
        <strain evidence="2">KCTC 32437</strain>
    </source>
</reference>
<dbReference type="Proteomes" id="UP000646579">
    <property type="component" value="Unassembled WGS sequence"/>
</dbReference>
<accession>A0A918VXU6</accession>
<proteinExistence type="predicted"/>
<feature type="region of interest" description="Disordered" evidence="1">
    <location>
        <begin position="81"/>
        <end position="114"/>
    </location>
</feature>
<evidence type="ECO:0000256" key="1">
    <source>
        <dbReference type="SAM" id="MobiDB-lite"/>
    </source>
</evidence>
<dbReference type="EMBL" id="BMZE01000003">
    <property type="protein sequence ID" value="GHA32654.1"/>
    <property type="molecule type" value="Genomic_DNA"/>
</dbReference>
<comment type="caution">
    <text evidence="2">The sequence shown here is derived from an EMBL/GenBank/DDBJ whole genome shotgun (WGS) entry which is preliminary data.</text>
</comment>
<gene>
    <name evidence="2" type="ORF">GCM10007989_30970</name>
</gene>
<keyword evidence="3" id="KW-1185">Reference proteome</keyword>